<evidence type="ECO:0000256" key="2">
    <source>
        <dbReference type="ARBA" id="ARBA00038695"/>
    </source>
</evidence>
<dbReference type="Proteomes" id="UP000818603">
    <property type="component" value="Unassembled WGS sequence"/>
</dbReference>
<gene>
    <name evidence="7" type="primary">PSrp1</name>
    <name evidence="4" type="synonym">hpf</name>
    <name evidence="8" type="synonym">raiA</name>
    <name evidence="8" type="ORF">FF098_016360</name>
    <name evidence="7" type="ORF">GCM10011355_33280</name>
</gene>
<dbReference type="InterPro" id="IPR036567">
    <property type="entry name" value="RHF-like"/>
</dbReference>
<evidence type="ECO:0000313" key="10">
    <source>
        <dbReference type="Proteomes" id="UP000818603"/>
    </source>
</evidence>
<feature type="domain" description="Sigma 54 modulation/S30EA ribosomal protein C-terminal" evidence="6">
    <location>
        <begin position="134"/>
        <end position="187"/>
    </location>
</feature>
<dbReference type="Gene3D" id="3.30.505.50">
    <property type="entry name" value="Sigma 54 modulation/S30EA ribosomal protein, C-terminal domain"/>
    <property type="match status" value="1"/>
</dbReference>
<proteinExistence type="inferred from homology"/>
<dbReference type="RefSeq" id="WP_155142575.1">
    <property type="nucleotide sequence ID" value="NZ_BMGZ01000005.1"/>
</dbReference>
<dbReference type="InterPro" id="IPR034694">
    <property type="entry name" value="HPF_long/plastid"/>
</dbReference>
<comment type="caution">
    <text evidence="7">The sequence shown here is derived from an EMBL/GenBank/DDBJ whole genome shotgun (WGS) entry which is preliminary data.</text>
</comment>
<evidence type="ECO:0000259" key="6">
    <source>
        <dbReference type="Pfam" id="PF16321"/>
    </source>
</evidence>
<evidence type="ECO:0000256" key="3">
    <source>
        <dbReference type="ARBA" id="ARBA00041148"/>
    </source>
</evidence>
<name>A0A8J3A483_9PROT</name>
<organism evidence="7 9">
    <name type="scientific">Aquisalinus luteolus</name>
    <dbReference type="NCBI Taxonomy" id="1566827"/>
    <lineage>
        <taxon>Bacteria</taxon>
        <taxon>Pseudomonadati</taxon>
        <taxon>Pseudomonadota</taxon>
        <taxon>Alphaproteobacteria</taxon>
        <taxon>Parvularculales</taxon>
        <taxon>Parvularculaceae</taxon>
        <taxon>Aquisalinus</taxon>
    </lineage>
</organism>
<dbReference type="Pfam" id="PF02482">
    <property type="entry name" value="Ribosomal_S30AE"/>
    <property type="match status" value="1"/>
</dbReference>
<evidence type="ECO:0000313" key="7">
    <source>
        <dbReference type="EMBL" id="GGI01796.1"/>
    </source>
</evidence>
<dbReference type="InterPro" id="IPR038416">
    <property type="entry name" value="Ribosom_S30AE_C_sf"/>
</dbReference>
<keyword evidence="1 4" id="KW-0810">Translation regulation</keyword>
<protein>
    <recommendedName>
        <fullName evidence="3 4">Ribosome hibernation promoting factor</fullName>
        <shortName evidence="4">HPF</shortName>
    </recommendedName>
</protein>
<evidence type="ECO:0000313" key="8">
    <source>
        <dbReference type="EMBL" id="NHK29486.1"/>
    </source>
</evidence>
<reference evidence="7" key="1">
    <citation type="journal article" date="2014" name="Int. J. Syst. Evol. Microbiol.">
        <title>Complete genome sequence of Corynebacterium casei LMG S-19264T (=DSM 44701T), isolated from a smear-ripened cheese.</title>
        <authorList>
            <consortium name="US DOE Joint Genome Institute (JGI-PGF)"/>
            <person name="Walter F."/>
            <person name="Albersmeier A."/>
            <person name="Kalinowski J."/>
            <person name="Ruckert C."/>
        </authorList>
    </citation>
    <scope>NUCLEOTIDE SEQUENCE</scope>
    <source>
        <strain evidence="7">CGMCC 1.14984</strain>
    </source>
</reference>
<evidence type="ECO:0000256" key="4">
    <source>
        <dbReference type="HAMAP-Rule" id="MF_00839"/>
    </source>
</evidence>
<accession>A0A8J3A483</accession>
<keyword evidence="10" id="KW-1185">Reference proteome</keyword>
<dbReference type="EMBL" id="BMGZ01000005">
    <property type="protein sequence ID" value="GGI01796.1"/>
    <property type="molecule type" value="Genomic_DNA"/>
</dbReference>
<dbReference type="GO" id="GO:0022627">
    <property type="term" value="C:cytosolic small ribosomal subunit"/>
    <property type="evidence" value="ECO:0007669"/>
    <property type="project" value="TreeGrafter"/>
</dbReference>
<evidence type="ECO:0000256" key="5">
    <source>
        <dbReference type="SAM" id="Coils"/>
    </source>
</evidence>
<comment type="function">
    <text evidence="4">Required for dimerization of active 70S ribosomes into 100S ribosomes in stationary phase; 100S ribosomes are translationally inactive and sometimes present during exponential growth.</text>
</comment>
<comment type="subcellular location">
    <subcellularLocation>
        <location evidence="4">Cytoplasm</location>
    </subcellularLocation>
</comment>
<comment type="subunit">
    <text evidence="2">Associates exclusively with 100S ribosomes, which are dimers of 70S ribosomes.</text>
</comment>
<dbReference type="Gene3D" id="3.30.160.100">
    <property type="entry name" value="Ribosome hibernation promotion factor-like"/>
    <property type="match status" value="1"/>
</dbReference>
<dbReference type="GO" id="GO:0045900">
    <property type="term" value="P:negative regulation of translational elongation"/>
    <property type="evidence" value="ECO:0007669"/>
    <property type="project" value="TreeGrafter"/>
</dbReference>
<keyword evidence="5" id="KW-0175">Coiled coil</keyword>
<comment type="similarity">
    <text evidence="4">Belongs to the HPF/YfiA ribosome-associated protein family. Long HPF subfamily.</text>
</comment>
<feature type="coiled-coil region" evidence="5">
    <location>
        <begin position="73"/>
        <end position="100"/>
    </location>
</feature>
<dbReference type="GO" id="GO:0043024">
    <property type="term" value="F:ribosomal small subunit binding"/>
    <property type="evidence" value="ECO:0007669"/>
    <property type="project" value="TreeGrafter"/>
</dbReference>
<dbReference type="InterPro" id="IPR003489">
    <property type="entry name" value="RHF/RaiA"/>
</dbReference>
<keyword evidence="4" id="KW-0963">Cytoplasm</keyword>
<evidence type="ECO:0000256" key="1">
    <source>
        <dbReference type="ARBA" id="ARBA00022845"/>
    </source>
</evidence>
<dbReference type="PANTHER" id="PTHR33231">
    <property type="entry name" value="30S RIBOSOMAL PROTEIN"/>
    <property type="match status" value="1"/>
</dbReference>
<reference evidence="8 10" key="2">
    <citation type="submission" date="2020-02" db="EMBL/GenBank/DDBJ databases">
        <title>Genome sequence of Parvularcula flava strain NH6-79.</title>
        <authorList>
            <person name="Abdul Karim M.H."/>
            <person name="Lam M.Q."/>
            <person name="Chen S.J."/>
            <person name="Yahya A."/>
            <person name="Shahir S."/>
            <person name="Shamsir M.S."/>
            <person name="Chong C.S."/>
        </authorList>
    </citation>
    <scope>NUCLEOTIDE SEQUENCE [LARGE SCALE GENOMIC DNA]</scope>
    <source>
        <strain evidence="8 10">NH6-79</strain>
    </source>
</reference>
<dbReference type="AlphaFoldDB" id="A0A8J3A483"/>
<sequence>MDVQITGKGIELGEALQTHVQDRISSGVHKYFERPAEAQVTFARDGSSIRCETTAHLASGVFLNAQGDAHDAYGAFDDALEKLEKRVRRYKRRLKDHHANGKDPLPAESTPSYILQPLEADEEEDNGLNGEDPHPVIIAESTTKLRTMTVGTAVLQLDLADQPVIVFKNAANGRISVVYRRADSNIGWIDTGRDEA</sequence>
<dbReference type="PANTHER" id="PTHR33231:SF1">
    <property type="entry name" value="30S RIBOSOMAL PROTEIN"/>
    <property type="match status" value="1"/>
</dbReference>
<dbReference type="InterPro" id="IPR032528">
    <property type="entry name" value="Ribosom_S30AE_C"/>
</dbReference>
<dbReference type="HAMAP" id="MF_00839">
    <property type="entry name" value="HPF"/>
    <property type="match status" value="1"/>
</dbReference>
<dbReference type="Pfam" id="PF16321">
    <property type="entry name" value="Ribosom_S30AE_C"/>
    <property type="match status" value="1"/>
</dbReference>
<dbReference type="NCBIfam" id="TIGR00741">
    <property type="entry name" value="yfiA"/>
    <property type="match status" value="1"/>
</dbReference>
<comment type="subunit">
    <text evidence="4">Interacts with 100S ribosomes.</text>
</comment>
<evidence type="ECO:0000313" key="9">
    <source>
        <dbReference type="Proteomes" id="UP000621856"/>
    </source>
</evidence>
<reference evidence="7" key="3">
    <citation type="submission" date="2020-09" db="EMBL/GenBank/DDBJ databases">
        <authorList>
            <person name="Sun Q."/>
            <person name="Zhou Y."/>
        </authorList>
    </citation>
    <scope>NUCLEOTIDE SEQUENCE</scope>
    <source>
        <strain evidence="7">CGMCC 1.14984</strain>
    </source>
</reference>
<dbReference type="CDD" id="cd00552">
    <property type="entry name" value="RaiA"/>
    <property type="match status" value="1"/>
</dbReference>
<dbReference type="Proteomes" id="UP000621856">
    <property type="component" value="Unassembled WGS sequence"/>
</dbReference>
<dbReference type="SUPFAM" id="SSF69754">
    <property type="entry name" value="Ribosome binding protein Y (YfiA homologue)"/>
    <property type="match status" value="1"/>
</dbReference>
<dbReference type="EMBL" id="VCJR02000005">
    <property type="protein sequence ID" value="NHK29486.1"/>
    <property type="molecule type" value="Genomic_DNA"/>
</dbReference>
<dbReference type="InterPro" id="IPR050574">
    <property type="entry name" value="HPF/YfiA_ribosome-assoc"/>
</dbReference>